<dbReference type="Proteomes" id="UP001210169">
    <property type="component" value="Chromosome"/>
</dbReference>
<dbReference type="Pfam" id="PF13620">
    <property type="entry name" value="CarboxypepD_reg"/>
    <property type="match status" value="3"/>
</dbReference>
<dbReference type="PANTHER" id="PTHR23501:SF197">
    <property type="entry name" value="COMD"/>
    <property type="match status" value="1"/>
</dbReference>
<comment type="subcellular location">
    <subcellularLocation>
        <location evidence="1">Cell membrane</location>
        <topology evidence="1">Multi-pass membrane protein</topology>
    </subcellularLocation>
</comment>
<feature type="transmembrane region" description="Helical" evidence="8">
    <location>
        <begin position="119"/>
        <end position="143"/>
    </location>
</feature>
<evidence type="ECO:0000256" key="2">
    <source>
        <dbReference type="ARBA" id="ARBA00022448"/>
    </source>
</evidence>
<feature type="transmembrane region" description="Helical" evidence="8">
    <location>
        <begin position="293"/>
        <end position="313"/>
    </location>
</feature>
<evidence type="ECO:0000256" key="3">
    <source>
        <dbReference type="ARBA" id="ARBA00022475"/>
    </source>
</evidence>
<dbReference type="Gene3D" id="1.20.1250.20">
    <property type="entry name" value="MFS general substrate transporter like domains"/>
    <property type="match status" value="1"/>
</dbReference>
<keyword evidence="4 8" id="KW-0812">Transmembrane</keyword>
<dbReference type="PANTHER" id="PTHR23501">
    <property type="entry name" value="MAJOR FACILITATOR SUPERFAMILY"/>
    <property type="match status" value="1"/>
</dbReference>
<proteinExistence type="predicted"/>
<dbReference type="InterPro" id="IPR004638">
    <property type="entry name" value="EmrB-like"/>
</dbReference>
<dbReference type="InterPro" id="IPR013784">
    <property type="entry name" value="Carb-bd-like_fold"/>
</dbReference>
<feature type="transmembrane region" description="Helical" evidence="8">
    <location>
        <begin position="94"/>
        <end position="113"/>
    </location>
</feature>
<feature type="domain" description="Major facilitator superfamily (MFS) profile" evidence="9">
    <location>
        <begin position="29"/>
        <end position="546"/>
    </location>
</feature>
<evidence type="ECO:0000256" key="7">
    <source>
        <dbReference type="SAM" id="MobiDB-lite"/>
    </source>
</evidence>
<keyword evidence="11" id="KW-1185">Reference proteome</keyword>
<dbReference type="EMBL" id="CP114203">
    <property type="protein sequence ID" value="WAU02605.1"/>
    <property type="molecule type" value="Genomic_DNA"/>
</dbReference>
<evidence type="ECO:0000256" key="4">
    <source>
        <dbReference type="ARBA" id="ARBA00022692"/>
    </source>
</evidence>
<feature type="transmembrane region" description="Helical" evidence="8">
    <location>
        <begin position="188"/>
        <end position="209"/>
    </location>
</feature>
<evidence type="ECO:0000259" key="9">
    <source>
        <dbReference type="PROSITE" id="PS50850"/>
    </source>
</evidence>
<dbReference type="Pfam" id="PF07690">
    <property type="entry name" value="MFS_1"/>
    <property type="match status" value="1"/>
</dbReference>
<keyword evidence="2" id="KW-0813">Transport</keyword>
<gene>
    <name evidence="10" type="ORF">STRNI_000659</name>
</gene>
<dbReference type="SUPFAM" id="SSF49452">
    <property type="entry name" value="Starch-binding domain-like"/>
    <property type="match status" value="1"/>
</dbReference>
<feature type="transmembrane region" description="Helical" evidence="8">
    <location>
        <begin position="155"/>
        <end position="176"/>
    </location>
</feature>
<feature type="transmembrane region" description="Helical" evidence="8">
    <location>
        <begin position="354"/>
        <end position="372"/>
    </location>
</feature>
<dbReference type="InterPro" id="IPR011701">
    <property type="entry name" value="MFS"/>
</dbReference>
<dbReference type="PROSITE" id="PS50850">
    <property type="entry name" value="MFS"/>
    <property type="match status" value="1"/>
</dbReference>
<feature type="transmembrane region" description="Helical" evidence="8">
    <location>
        <begin position="523"/>
        <end position="541"/>
    </location>
</feature>
<evidence type="ECO:0000256" key="5">
    <source>
        <dbReference type="ARBA" id="ARBA00022989"/>
    </source>
</evidence>
<dbReference type="SUPFAM" id="SSF49464">
    <property type="entry name" value="Carboxypeptidase regulatory domain-like"/>
    <property type="match status" value="1"/>
</dbReference>
<dbReference type="InterPro" id="IPR036259">
    <property type="entry name" value="MFS_trans_sf"/>
</dbReference>
<feature type="region of interest" description="Disordered" evidence="7">
    <location>
        <begin position="599"/>
        <end position="659"/>
    </location>
</feature>
<evidence type="ECO:0000256" key="1">
    <source>
        <dbReference type="ARBA" id="ARBA00004651"/>
    </source>
</evidence>
<dbReference type="NCBIfam" id="TIGR00711">
    <property type="entry name" value="efflux_EmrB"/>
    <property type="match status" value="1"/>
</dbReference>
<feature type="compositionally biased region" description="Low complexity" evidence="7">
    <location>
        <begin position="599"/>
        <end position="625"/>
    </location>
</feature>
<keyword evidence="6 8" id="KW-0472">Membrane</keyword>
<dbReference type="Gene3D" id="1.20.1720.10">
    <property type="entry name" value="Multidrug resistance protein D"/>
    <property type="match status" value="1"/>
</dbReference>
<dbReference type="SUPFAM" id="SSF49478">
    <property type="entry name" value="Cna protein B-type domain"/>
    <property type="match status" value="1"/>
</dbReference>
<feature type="transmembrane region" description="Helical" evidence="8">
    <location>
        <begin position="250"/>
        <end position="272"/>
    </location>
</feature>
<name>A0ABY7IV95_STRNI</name>
<dbReference type="SUPFAM" id="SSF103473">
    <property type="entry name" value="MFS general substrate transporter"/>
    <property type="match status" value="1"/>
</dbReference>
<accession>A0ABY7IV95</accession>
<feature type="transmembrane region" description="Helical" evidence="8">
    <location>
        <begin position="25"/>
        <end position="42"/>
    </location>
</feature>
<evidence type="ECO:0000313" key="11">
    <source>
        <dbReference type="Proteomes" id="UP001210169"/>
    </source>
</evidence>
<feature type="transmembrane region" description="Helical" evidence="8">
    <location>
        <begin position="325"/>
        <end position="342"/>
    </location>
</feature>
<dbReference type="InterPro" id="IPR020846">
    <property type="entry name" value="MFS_dom"/>
</dbReference>
<reference evidence="10 11" key="1">
    <citation type="submission" date="2022-12" db="EMBL/GenBank/DDBJ databases">
        <authorList>
            <person name="Ruckert C."/>
            <person name="Busche T."/>
            <person name="Kalinowski J."/>
            <person name="Wittmann C."/>
        </authorList>
    </citation>
    <scope>NUCLEOTIDE SEQUENCE [LARGE SCALE GENOMIC DNA]</scope>
    <source>
        <strain evidence="10 11">DSM 40276</strain>
    </source>
</reference>
<dbReference type="RefSeq" id="WP_277410502.1">
    <property type="nucleotide sequence ID" value="NZ_CP114203.1"/>
</dbReference>
<keyword evidence="3" id="KW-1003">Cell membrane</keyword>
<feature type="transmembrane region" description="Helical" evidence="8">
    <location>
        <begin position="221"/>
        <end position="238"/>
    </location>
</feature>
<dbReference type="CDD" id="cd17502">
    <property type="entry name" value="MFS_Azr1_MDR_like"/>
    <property type="match status" value="1"/>
</dbReference>
<protein>
    <submittedName>
        <fullName evidence="10">MFS transporter</fullName>
    </submittedName>
</protein>
<keyword evidence="5 8" id="KW-1133">Transmembrane helix</keyword>
<dbReference type="Gene3D" id="2.60.40.1120">
    <property type="entry name" value="Carboxypeptidase-like, regulatory domain"/>
    <property type="match status" value="3"/>
</dbReference>
<dbReference type="GeneID" id="301329862"/>
<evidence type="ECO:0000256" key="8">
    <source>
        <dbReference type="SAM" id="Phobius"/>
    </source>
</evidence>
<evidence type="ECO:0000313" key="10">
    <source>
        <dbReference type="EMBL" id="WAU02605.1"/>
    </source>
</evidence>
<dbReference type="InterPro" id="IPR008969">
    <property type="entry name" value="CarboxyPept-like_regulatory"/>
</dbReference>
<evidence type="ECO:0000256" key="6">
    <source>
        <dbReference type="ARBA" id="ARBA00023136"/>
    </source>
</evidence>
<feature type="transmembrane region" description="Helical" evidence="8">
    <location>
        <begin position="384"/>
        <end position="405"/>
    </location>
</feature>
<organism evidence="10 11">
    <name type="scientific">Streptomyces nigrescens</name>
    <dbReference type="NCBI Taxonomy" id="1920"/>
    <lineage>
        <taxon>Bacteria</taxon>
        <taxon>Bacillati</taxon>
        <taxon>Actinomycetota</taxon>
        <taxon>Actinomycetes</taxon>
        <taxon>Kitasatosporales</taxon>
        <taxon>Streptomycetaceae</taxon>
        <taxon>Streptomyces</taxon>
    </lineage>
</organism>
<sequence length="900" mass="93091">MSTATSPPGAGTEEISGPGVLSHRQILTILSGLMLGMFLAALDQTIVSTSIRTISDDLHGLSQQAWATTAYLITSTIATPLYGKLSDLYGRKPYYLAAITIFVVGSVLCTFSTSMTGLAAFRAVQGLGAGGLMSLALAIIGDIVPPRERARYQGYMLGTFATSSVAGPLIGGALAGQDQLLGITGWRWVFLVNVPIGIIALFVVAKVLNIPHTRRDHRIDWWGALTLSVGVVPLLLVAEQGREWGWDSSRSIACYVIGVVGIIAWIFVERWIGDDALIPMRLFRNGTFSKTSVLSVLIGMGMFGGMLMIPQYLQIVKGASPTSSGLQMLPLMAGMFIASIASGQITAKTGRYKIFPIIGTALMIAAMLLFHFRVQWDTPLWETMIYMLVFGLGLGGCMQTLVLAVQNAVPPRDMGVATASSTFFRQMGATAGTAVFLSVLFSTVGDKISAAFKDAVSTERFQAALHDPAVLHDPANKPVLDMLKHPGNADSSGVLSDSSFIQHLDPRLAEPFKRGFADSMHTVFLMGAIVVALAFVLMWFIKEVPLRQISGLQARAQADAEAEADAVAKSAKSAGGAVEAVDGAAGGAGAAAAGADGAAVTPAQSESSGASGSSGSSDPAGTPGADPVPALSGASAPPADRGIRTTGPEIRGTVRDGDGRPVARAAVTLISVDGRQLGRTSTEADGGYALPTTGAGTYVLIGSAGARQPQAVTVVVSGEPVSFDLALGGAAGLSGEVRAEKGDAPVPGALVVATDVTGEVVASGVAGPDGGFAFGELAPGSYTLAVSAERHRPSALPVEVTSGNRNWYEVRLTPGAQVRGTVRTAHGSPVDDARVTLLDPAGNVVGTATSGQDGEYVFTDLDSGEYTLIASGYPPVATPLRLEAAGHGEFDIELGHDPVR</sequence>